<feature type="transmembrane region" description="Helical" evidence="7">
    <location>
        <begin position="321"/>
        <end position="338"/>
    </location>
</feature>
<dbReference type="STRING" id="673.AL542_03380"/>
<name>A0A377J9I1_GRIHO</name>
<sequence>MNSEPVKASSSAQNTDLSASGGQFTHRLTRLFVKVGVLPILVIVAVTIFASASDNFLTTRNLLNLLRQSSYLVMVSIGQMFVLLTAGFDLSVGTIIALSSVVGATTMAAVYATLPDSVYLAILAGMAAGVAVGLVVGLINGVGVALFQVSPFVMTLGISSIGFGIALYMTGGSPVYGMPVEFGNTFGFGNVLGLPTPIIVALLMTLFALVIVNRTRLGRYFYAVGGNINAARLSGINTHKTLILAYLLCASFAAMAGMLITARLDTGEANIGAAMPLESIAACVIAGVSLRGGIGRVEHVVLGAVFISLVQNGMNLTRVESYLQTVVIGALLIFAVIVDQIRIRLRAKLGAH</sequence>
<feature type="transmembrane region" description="Helical" evidence="7">
    <location>
        <begin position="242"/>
        <end position="264"/>
    </location>
</feature>
<evidence type="ECO:0000313" key="9">
    <source>
        <dbReference type="Proteomes" id="UP000254512"/>
    </source>
</evidence>
<keyword evidence="5 7" id="KW-1133">Transmembrane helix</keyword>
<evidence type="ECO:0000256" key="4">
    <source>
        <dbReference type="ARBA" id="ARBA00022692"/>
    </source>
</evidence>
<accession>A0A377J9I1</accession>
<feature type="transmembrane region" description="Helical" evidence="7">
    <location>
        <begin position="118"/>
        <end position="139"/>
    </location>
</feature>
<evidence type="ECO:0000256" key="1">
    <source>
        <dbReference type="ARBA" id="ARBA00004429"/>
    </source>
</evidence>
<feature type="transmembrane region" description="Helical" evidence="7">
    <location>
        <begin position="31"/>
        <end position="50"/>
    </location>
</feature>
<keyword evidence="6 7" id="KW-0472">Membrane</keyword>
<evidence type="ECO:0000256" key="5">
    <source>
        <dbReference type="ARBA" id="ARBA00022989"/>
    </source>
</evidence>
<evidence type="ECO:0000256" key="3">
    <source>
        <dbReference type="ARBA" id="ARBA00022475"/>
    </source>
</evidence>
<dbReference type="RefSeq" id="WP_181897537.1">
    <property type="nucleotide sequence ID" value="NZ_UGHD01000003.1"/>
</dbReference>
<comment type="similarity">
    <text evidence="2">Belongs to the binding-protein-dependent transport system permease family. AraH/RbsC subfamily.</text>
</comment>
<dbReference type="PANTHER" id="PTHR32196">
    <property type="entry name" value="ABC TRANSPORTER PERMEASE PROTEIN YPHD-RELATED-RELATED"/>
    <property type="match status" value="1"/>
</dbReference>
<keyword evidence="4 7" id="KW-0812">Transmembrane</keyword>
<feature type="transmembrane region" description="Helical" evidence="7">
    <location>
        <begin position="191"/>
        <end position="212"/>
    </location>
</feature>
<dbReference type="EMBL" id="UGHD01000003">
    <property type="protein sequence ID" value="STO98456.1"/>
    <property type="molecule type" value="Genomic_DNA"/>
</dbReference>
<evidence type="ECO:0000313" key="8">
    <source>
        <dbReference type="EMBL" id="STO98456.1"/>
    </source>
</evidence>
<dbReference type="CDD" id="cd06579">
    <property type="entry name" value="TM_PBP1_transp_AraH_like"/>
    <property type="match status" value="1"/>
</dbReference>
<evidence type="ECO:0000256" key="2">
    <source>
        <dbReference type="ARBA" id="ARBA00007942"/>
    </source>
</evidence>
<feature type="transmembrane region" description="Helical" evidence="7">
    <location>
        <begin position="151"/>
        <end position="171"/>
    </location>
</feature>
<evidence type="ECO:0000256" key="7">
    <source>
        <dbReference type="SAM" id="Phobius"/>
    </source>
</evidence>
<evidence type="ECO:0000256" key="6">
    <source>
        <dbReference type="ARBA" id="ARBA00023136"/>
    </source>
</evidence>
<dbReference type="Pfam" id="PF02653">
    <property type="entry name" value="BPD_transp_2"/>
    <property type="match status" value="1"/>
</dbReference>
<dbReference type="InterPro" id="IPR001851">
    <property type="entry name" value="ABC_transp_permease"/>
</dbReference>
<gene>
    <name evidence="8" type="primary">alsC_2</name>
    <name evidence="8" type="ORF">NCTC11645_03441</name>
</gene>
<dbReference type="Proteomes" id="UP000254512">
    <property type="component" value="Unassembled WGS sequence"/>
</dbReference>
<keyword evidence="3" id="KW-1003">Cell membrane</keyword>
<organism evidence="8 9">
    <name type="scientific">Grimontia hollisae</name>
    <name type="common">Vibrio hollisae</name>
    <dbReference type="NCBI Taxonomy" id="673"/>
    <lineage>
        <taxon>Bacteria</taxon>
        <taxon>Pseudomonadati</taxon>
        <taxon>Pseudomonadota</taxon>
        <taxon>Gammaproteobacteria</taxon>
        <taxon>Vibrionales</taxon>
        <taxon>Vibrionaceae</taxon>
        <taxon>Grimontia</taxon>
    </lineage>
</organism>
<dbReference type="GO" id="GO:0005886">
    <property type="term" value="C:plasma membrane"/>
    <property type="evidence" value="ECO:0007669"/>
    <property type="project" value="UniProtKB-SubCell"/>
</dbReference>
<feature type="transmembrane region" description="Helical" evidence="7">
    <location>
        <begin position="95"/>
        <end position="112"/>
    </location>
</feature>
<comment type="subcellular location">
    <subcellularLocation>
        <location evidence="1">Cell inner membrane</location>
        <topology evidence="1">Multi-pass membrane protein</topology>
    </subcellularLocation>
</comment>
<proteinExistence type="inferred from homology"/>
<dbReference type="GO" id="GO:0022857">
    <property type="term" value="F:transmembrane transporter activity"/>
    <property type="evidence" value="ECO:0007669"/>
    <property type="project" value="InterPro"/>
</dbReference>
<dbReference type="AlphaFoldDB" id="A0A377J9I1"/>
<reference evidence="8 9" key="1">
    <citation type="submission" date="2018-06" db="EMBL/GenBank/DDBJ databases">
        <authorList>
            <consortium name="Pathogen Informatics"/>
            <person name="Doyle S."/>
        </authorList>
    </citation>
    <scope>NUCLEOTIDE SEQUENCE [LARGE SCALE GENOMIC DNA]</scope>
    <source>
        <strain evidence="8 9">NCTC11645</strain>
    </source>
</reference>
<protein>
    <submittedName>
        <fullName evidence="8">D-allose transport system permease protein AlsC</fullName>
    </submittedName>
</protein>
<feature type="transmembrane region" description="Helical" evidence="7">
    <location>
        <begin position="70"/>
        <end position="88"/>
    </location>
</feature>